<name>F2JNW1_CELLD</name>
<organism evidence="2 3">
    <name type="scientific">Cellulosilyticum lentocellum (strain ATCC 49066 / DSM 5427 / NCIMB 11756 / RHM5)</name>
    <name type="common">Clostridium lentocellum</name>
    <dbReference type="NCBI Taxonomy" id="642492"/>
    <lineage>
        <taxon>Bacteria</taxon>
        <taxon>Bacillati</taxon>
        <taxon>Bacillota</taxon>
        <taxon>Clostridia</taxon>
        <taxon>Lachnospirales</taxon>
        <taxon>Cellulosilyticaceae</taxon>
        <taxon>Cellulosilyticum</taxon>
    </lineage>
</organism>
<evidence type="ECO:0000256" key="1">
    <source>
        <dbReference type="SAM" id="MobiDB-lite"/>
    </source>
</evidence>
<gene>
    <name evidence="2" type="ordered locus">Clole_0726</name>
</gene>
<dbReference type="KEGG" id="cle:Clole_0726"/>
<dbReference type="HOGENOM" id="CLU_3041676_0_0_9"/>
<keyword evidence="3" id="KW-1185">Reference proteome</keyword>
<feature type="region of interest" description="Disordered" evidence="1">
    <location>
        <begin position="35"/>
        <end position="54"/>
    </location>
</feature>
<accession>F2JNW1</accession>
<reference evidence="2 3" key="1">
    <citation type="journal article" date="2011" name="J. Bacteriol.">
        <title>Complete genome sequence of the cellulose-degrading bacterium Cellulosilyticum lentocellum.</title>
        <authorList>
            <consortium name="US DOE Joint Genome Institute"/>
            <person name="Miller D.A."/>
            <person name="Suen G."/>
            <person name="Bruce D."/>
            <person name="Copeland A."/>
            <person name="Cheng J.F."/>
            <person name="Detter C."/>
            <person name="Goodwin L.A."/>
            <person name="Han C.S."/>
            <person name="Hauser L.J."/>
            <person name="Land M.L."/>
            <person name="Lapidus A."/>
            <person name="Lucas S."/>
            <person name="Meincke L."/>
            <person name="Pitluck S."/>
            <person name="Tapia R."/>
            <person name="Teshima H."/>
            <person name="Woyke T."/>
            <person name="Fox B.G."/>
            <person name="Angert E.R."/>
            <person name="Currie C.R."/>
        </authorList>
    </citation>
    <scope>NUCLEOTIDE SEQUENCE [LARGE SCALE GENOMIC DNA]</scope>
    <source>
        <strain evidence="3">ATCC 49066 / DSM 5427 / NCIMB 11756 / RHM5</strain>
    </source>
</reference>
<evidence type="ECO:0000313" key="2">
    <source>
        <dbReference type="EMBL" id="ADZ82459.1"/>
    </source>
</evidence>
<dbReference type="STRING" id="642492.Clole_0726"/>
<sequence length="54" mass="6832">MIQQEIIKHYKELEDREQSYIVEIQKMMLENKELREKNERLREERKHGKECKEN</sequence>
<dbReference type="EMBL" id="CP002582">
    <property type="protein sequence ID" value="ADZ82459.1"/>
    <property type="molecule type" value="Genomic_DNA"/>
</dbReference>
<protein>
    <submittedName>
        <fullName evidence="2">Uncharacterized protein</fullName>
    </submittedName>
</protein>
<proteinExistence type="predicted"/>
<dbReference type="Proteomes" id="UP000008467">
    <property type="component" value="Chromosome"/>
</dbReference>
<evidence type="ECO:0000313" key="3">
    <source>
        <dbReference type="Proteomes" id="UP000008467"/>
    </source>
</evidence>
<dbReference type="RefSeq" id="WP_013655760.1">
    <property type="nucleotide sequence ID" value="NC_015275.1"/>
</dbReference>
<dbReference type="AlphaFoldDB" id="F2JNW1"/>